<dbReference type="PANTHER" id="PTHR11963">
    <property type="entry name" value="LEUCINE AMINOPEPTIDASE-RELATED"/>
    <property type="match status" value="1"/>
</dbReference>
<comment type="similarity">
    <text evidence="3 8">Belongs to the peptidase M17 family.</text>
</comment>
<dbReference type="KEGG" id="acae:HYG86_12160"/>
<dbReference type="Gene3D" id="3.40.630.10">
    <property type="entry name" value="Zn peptidases"/>
    <property type="match status" value="1"/>
</dbReference>
<feature type="binding site" evidence="8">
    <location>
        <position position="341"/>
    </location>
    <ligand>
        <name>Mn(2+)</name>
        <dbReference type="ChEBI" id="CHEBI:29035"/>
        <label>1</label>
    </ligand>
</feature>
<dbReference type="SUPFAM" id="SSF53187">
    <property type="entry name" value="Zn-dependent exopeptidases"/>
    <property type="match status" value="1"/>
</dbReference>
<dbReference type="NCBIfam" id="NF002083">
    <property type="entry name" value="PRK00913.3-5"/>
    <property type="match status" value="1"/>
</dbReference>
<dbReference type="GO" id="GO:0070006">
    <property type="term" value="F:metalloaminopeptidase activity"/>
    <property type="evidence" value="ECO:0007669"/>
    <property type="project" value="InterPro"/>
</dbReference>
<keyword evidence="5 8" id="KW-0645">Protease</keyword>
<dbReference type="Gene3D" id="3.40.220.10">
    <property type="entry name" value="Leucine Aminopeptidase, subunit E, domain 1"/>
    <property type="match status" value="1"/>
</dbReference>
<evidence type="ECO:0000256" key="2">
    <source>
        <dbReference type="ARBA" id="ARBA00000967"/>
    </source>
</evidence>
<keyword evidence="8" id="KW-0464">Manganese</keyword>
<dbReference type="GO" id="GO:0005737">
    <property type="term" value="C:cytoplasm"/>
    <property type="evidence" value="ECO:0007669"/>
    <property type="project" value="UniProtKB-SubCell"/>
</dbReference>
<feature type="binding site" evidence="8">
    <location>
        <position position="343"/>
    </location>
    <ligand>
        <name>Mn(2+)</name>
        <dbReference type="ChEBI" id="CHEBI:29035"/>
        <label>2</label>
    </ligand>
</feature>
<gene>
    <name evidence="8" type="primary">pepA</name>
    <name evidence="10" type="ORF">HYG86_12160</name>
</gene>
<dbReference type="InterPro" id="IPR000819">
    <property type="entry name" value="Peptidase_M17_C"/>
</dbReference>
<dbReference type="AlphaFoldDB" id="A0A7G9W9V4"/>
<dbReference type="PRINTS" id="PR00481">
    <property type="entry name" value="LAMNOPPTDASE"/>
</dbReference>
<keyword evidence="6 8" id="KW-0378">Hydrolase</keyword>
<dbReference type="InterPro" id="IPR023042">
    <property type="entry name" value="Peptidase_M17_leu_NH2_pept"/>
</dbReference>
<dbReference type="PANTHER" id="PTHR11963:SF23">
    <property type="entry name" value="CYTOSOL AMINOPEPTIDASE"/>
    <property type="match status" value="1"/>
</dbReference>
<evidence type="ECO:0000313" key="11">
    <source>
        <dbReference type="Proteomes" id="UP000516160"/>
    </source>
</evidence>
<name>A0A7G9W9V4_ALKCA</name>
<keyword evidence="11" id="KW-1185">Reference proteome</keyword>
<dbReference type="Proteomes" id="UP000516160">
    <property type="component" value="Chromosome"/>
</dbReference>
<accession>A0A7G9W9V4</accession>
<evidence type="ECO:0000259" key="9">
    <source>
        <dbReference type="PROSITE" id="PS00631"/>
    </source>
</evidence>
<dbReference type="GO" id="GO:0006508">
    <property type="term" value="P:proteolysis"/>
    <property type="evidence" value="ECO:0007669"/>
    <property type="project" value="UniProtKB-KW"/>
</dbReference>
<feature type="active site" evidence="8">
    <location>
        <position position="271"/>
    </location>
</feature>
<evidence type="ECO:0000256" key="8">
    <source>
        <dbReference type="HAMAP-Rule" id="MF_00181"/>
    </source>
</evidence>
<evidence type="ECO:0000256" key="4">
    <source>
        <dbReference type="ARBA" id="ARBA00022438"/>
    </source>
</evidence>
<proteinExistence type="inferred from homology"/>
<comment type="cofactor">
    <cofactor evidence="8">
        <name>Mn(2+)</name>
        <dbReference type="ChEBI" id="CHEBI:29035"/>
    </cofactor>
    <text evidence="8">Binds 2 manganese ions per subunit.</text>
</comment>
<dbReference type="InterPro" id="IPR011356">
    <property type="entry name" value="Leucine_aapep/pepB"/>
</dbReference>
<evidence type="ECO:0000313" key="10">
    <source>
        <dbReference type="EMBL" id="QNO15466.1"/>
    </source>
</evidence>
<dbReference type="CDD" id="cd00433">
    <property type="entry name" value="Peptidase_M17"/>
    <property type="match status" value="1"/>
</dbReference>
<dbReference type="HAMAP" id="MF_00181">
    <property type="entry name" value="Cytosol_peptidase_M17"/>
    <property type="match status" value="1"/>
</dbReference>
<dbReference type="EMBL" id="CP058559">
    <property type="protein sequence ID" value="QNO15466.1"/>
    <property type="molecule type" value="Genomic_DNA"/>
</dbReference>
<dbReference type="EC" id="3.4.11.1" evidence="8"/>
<comment type="subcellular location">
    <subcellularLocation>
        <location evidence="8">Cytoplasm</location>
    </subcellularLocation>
</comment>
<evidence type="ECO:0000256" key="7">
    <source>
        <dbReference type="ARBA" id="ARBA00049972"/>
    </source>
</evidence>
<keyword evidence="8" id="KW-0479">Metal-binding</keyword>
<organism evidence="10 11">
    <name type="scientific">Alkalicella caledoniensis</name>
    <dbReference type="NCBI Taxonomy" id="2731377"/>
    <lineage>
        <taxon>Bacteria</taxon>
        <taxon>Bacillati</taxon>
        <taxon>Bacillota</taxon>
        <taxon>Clostridia</taxon>
        <taxon>Eubacteriales</taxon>
        <taxon>Proteinivoracaceae</taxon>
        <taxon>Alkalicella</taxon>
    </lineage>
</organism>
<evidence type="ECO:0000256" key="1">
    <source>
        <dbReference type="ARBA" id="ARBA00000135"/>
    </source>
</evidence>
<dbReference type="InterPro" id="IPR008283">
    <property type="entry name" value="Peptidase_M17_N"/>
</dbReference>
<dbReference type="Pfam" id="PF00883">
    <property type="entry name" value="Peptidase_M17"/>
    <property type="match status" value="1"/>
</dbReference>
<dbReference type="InterPro" id="IPR043472">
    <property type="entry name" value="Macro_dom-like"/>
</dbReference>
<dbReference type="Pfam" id="PF02789">
    <property type="entry name" value="Peptidase_M17_N"/>
    <property type="match status" value="1"/>
</dbReference>
<protein>
    <recommendedName>
        <fullName evidence="8">Probable cytosol aminopeptidase</fullName>
        <ecNumber evidence="8">3.4.11.1</ecNumber>
    </recommendedName>
    <alternativeName>
        <fullName evidence="8">Leucine aminopeptidase</fullName>
        <shortName evidence="8">LAP</shortName>
        <ecNumber evidence="8">3.4.11.10</ecNumber>
    </alternativeName>
    <alternativeName>
        <fullName evidence="8">Leucyl aminopeptidase</fullName>
    </alternativeName>
</protein>
<dbReference type="NCBIfam" id="NF002073">
    <property type="entry name" value="PRK00913.1-2"/>
    <property type="match status" value="1"/>
</dbReference>
<feature type="binding site" evidence="8">
    <location>
        <position position="259"/>
    </location>
    <ligand>
        <name>Mn(2+)</name>
        <dbReference type="ChEBI" id="CHEBI:29035"/>
        <label>2</label>
    </ligand>
</feature>
<dbReference type="GO" id="GO:0030145">
    <property type="term" value="F:manganese ion binding"/>
    <property type="evidence" value="ECO:0007669"/>
    <property type="project" value="UniProtKB-UniRule"/>
</dbReference>
<keyword evidence="4 8" id="KW-0031">Aminopeptidase</keyword>
<evidence type="ECO:0000256" key="5">
    <source>
        <dbReference type="ARBA" id="ARBA00022670"/>
    </source>
</evidence>
<feature type="binding site" evidence="8">
    <location>
        <position position="343"/>
    </location>
    <ligand>
        <name>Mn(2+)</name>
        <dbReference type="ChEBI" id="CHEBI:29035"/>
        <label>1</label>
    </ligand>
</feature>
<feature type="active site" evidence="8">
    <location>
        <position position="345"/>
    </location>
</feature>
<dbReference type="PROSITE" id="PS00631">
    <property type="entry name" value="CYTOSOL_AP"/>
    <property type="match status" value="1"/>
</dbReference>
<dbReference type="EC" id="3.4.11.10" evidence="8"/>
<comment type="catalytic activity">
    <reaction evidence="2 8">
        <text>Release of an N-terminal amino acid, preferentially leucine, but not glutamic or aspartic acids.</text>
        <dbReference type="EC" id="3.4.11.10"/>
    </reaction>
</comment>
<feature type="domain" description="Cytosol aminopeptidase" evidence="9">
    <location>
        <begin position="339"/>
        <end position="346"/>
    </location>
</feature>
<comment type="catalytic activity">
    <reaction evidence="1 8">
        <text>Release of an N-terminal amino acid, Xaa-|-Yaa-, in which Xaa is preferably Leu, but may be other amino acids including Pro although not Arg or Lys, and Yaa may be Pro. Amino acid amides and methyl esters are also readily hydrolyzed, but rates on arylamides are exceedingly low.</text>
        <dbReference type="EC" id="3.4.11.1"/>
    </reaction>
</comment>
<keyword evidence="8" id="KW-0963">Cytoplasm</keyword>
<sequence>MNIKVLAKKPSGNYSEAIIIPFYEGIKADEINFPVKEVEQAIRYFVEENEFSGKFKEVQAVKLPRTESPKKVVLVGLGKEEDSDLEKLRRVFSKAVKETAAMKPLAVDVILPTSLVEVADAVRAITEGLLLGSYKFHKYIKDKKVNTIEVIHFITENVELVESAMEEGEILAQSTILARDLVNEPANVLTPHKMAEIAAKTGRDNGFEVEVFEENKIEELGMVAFLTVGRASENRPRLIVMRYKGDTENPNEIIGLVGKGLTYDSGGLSIKPKEGMLNMKCDMGGAASVIGAMKAIALLKPRLNVTAIVAACENAIDATAYRGGDIINTMAGKTVFIGSTDAEGRLTLADAIHFAIMNEKVTRVVDVATLTGGAVVALGAHATLVVSNDDEFYSKLEASTIISGEKIWRMPTFDDYREQLKSKVADLTNSAGNPQAITAAMFVEEFVQKKPWIHMDIAGTAFTGSDRDYIATGGTGVGVRTLYQLVKNLSE</sequence>
<feature type="binding site" evidence="8">
    <location>
        <position position="264"/>
    </location>
    <ligand>
        <name>Mn(2+)</name>
        <dbReference type="ChEBI" id="CHEBI:29035"/>
        <label>2</label>
    </ligand>
</feature>
<dbReference type="SUPFAM" id="SSF52949">
    <property type="entry name" value="Macro domain-like"/>
    <property type="match status" value="1"/>
</dbReference>
<evidence type="ECO:0000256" key="3">
    <source>
        <dbReference type="ARBA" id="ARBA00009528"/>
    </source>
</evidence>
<feature type="binding site" evidence="8">
    <location>
        <position position="282"/>
    </location>
    <ligand>
        <name>Mn(2+)</name>
        <dbReference type="ChEBI" id="CHEBI:29035"/>
        <label>2</label>
    </ligand>
</feature>
<feature type="binding site" evidence="8">
    <location>
        <position position="264"/>
    </location>
    <ligand>
        <name>Mn(2+)</name>
        <dbReference type="ChEBI" id="CHEBI:29035"/>
        <label>1</label>
    </ligand>
</feature>
<comment type="function">
    <text evidence="7 8">Presumably involved in the processing and regular turnover of intracellular proteins. Catalyzes the removal of unsubstituted N-terminal amino acids from various peptides.</text>
</comment>
<reference evidence="10 11" key="1">
    <citation type="submission" date="2020-07" db="EMBL/GenBank/DDBJ databases">
        <title>Alkalicella. sp. LB2 genome.</title>
        <authorList>
            <person name="Postec A."/>
            <person name="Quemeneur M."/>
        </authorList>
    </citation>
    <scope>NUCLEOTIDE SEQUENCE [LARGE SCALE GENOMIC DNA]</scope>
    <source>
        <strain evidence="10 11">LB2</strain>
    </source>
</reference>
<evidence type="ECO:0000256" key="6">
    <source>
        <dbReference type="ARBA" id="ARBA00022801"/>
    </source>
</evidence>
<dbReference type="RefSeq" id="WP_213165829.1">
    <property type="nucleotide sequence ID" value="NZ_CP058559.1"/>
</dbReference>